<evidence type="ECO:0000259" key="3">
    <source>
        <dbReference type="Pfam" id="PF01145"/>
    </source>
</evidence>
<dbReference type="Gene3D" id="3.30.479.30">
    <property type="entry name" value="Band 7 domain"/>
    <property type="match status" value="1"/>
</dbReference>
<name>A0A518BHQ9_9BACT</name>
<keyword evidence="2" id="KW-0175">Coiled coil</keyword>
<protein>
    <submittedName>
        <fullName evidence="4">SPFH domain / Band 7 family protein</fullName>
    </submittedName>
</protein>
<dbReference type="Proteomes" id="UP000316921">
    <property type="component" value="Chromosome"/>
</dbReference>
<gene>
    <name evidence="4" type="ORF">Pla133_15930</name>
</gene>
<sequence>MKNIKTIAILAALLAFLGVVGSGMLLERIGPATIGVKQNLLGGGIVQKAYGMGYHVGIIGVHRWHRLDGRVHFLNFTQESASKRTRNGNVEFASALDIRTSDNNTASLDVTVLYEIIDEQAWMLVNEGLTLAYQDRVRQAVEGLLREELSKLSPEDFVNTDVRLARAEESLPLLRETLRQYHVEPLGILIRAVRFPPEYEEKLQLKQLTRQNSMLATARQAQERQQQQTQSIEKITEAMEKEARGEWDKRLQEAQSENQVQIAQIKAEAEVYARTTTADADATQVTYLAEGQLAVEQAEALRDELRNRALDTVGGRILLARQAAENLDVREVTLNSNDPAVPTIIDVDQLVRLLVGSGN</sequence>
<dbReference type="SUPFAM" id="SSF117892">
    <property type="entry name" value="Band 7/SPFH domain"/>
    <property type="match status" value="1"/>
</dbReference>
<dbReference type="EMBL" id="CP036287">
    <property type="protein sequence ID" value="QDU66517.1"/>
    <property type="molecule type" value="Genomic_DNA"/>
</dbReference>
<dbReference type="KEGG" id="pbap:Pla133_15930"/>
<reference evidence="4 5" key="1">
    <citation type="submission" date="2019-02" db="EMBL/GenBank/DDBJ databases">
        <title>Deep-cultivation of Planctomycetes and their phenomic and genomic characterization uncovers novel biology.</title>
        <authorList>
            <person name="Wiegand S."/>
            <person name="Jogler M."/>
            <person name="Boedeker C."/>
            <person name="Pinto D."/>
            <person name="Vollmers J."/>
            <person name="Rivas-Marin E."/>
            <person name="Kohn T."/>
            <person name="Peeters S.H."/>
            <person name="Heuer A."/>
            <person name="Rast P."/>
            <person name="Oberbeckmann S."/>
            <person name="Bunk B."/>
            <person name="Jeske O."/>
            <person name="Meyerdierks A."/>
            <person name="Storesund J.E."/>
            <person name="Kallscheuer N."/>
            <person name="Luecker S."/>
            <person name="Lage O.M."/>
            <person name="Pohl T."/>
            <person name="Merkel B.J."/>
            <person name="Hornburger P."/>
            <person name="Mueller R.-W."/>
            <person name="Bruemmer F."/>
            <person name="Labrenz M."/>
            <person name="Spormann A.M."/>
            <person name="Op den Camp H."/>
            <person name="Overmann J."/>
            <person name="Amann R."/>
            <person name="Jetten M.S.M."/>
            <person name="Mascher T."/>
            <person name="Medema M.H."/>
            <person name="Devos D.P."/>
            <person name="Kaster A.-K."/>
            <person name="Ovreas L."/>
            <person name="Rohde M."/>
            <person name="Galperin M.Y."/>
            <person name="Jogler C."/>
        </authorList>
    </citation>
    <scope>NUCLEOTIDE SEQUENCE [LARGE SCALE GENOMIC DNA]</scope>
    <source>
        <strain evidence="4 5">Pla133</strain>
    </source>
</reference>
<feature type="coiled-coil region" evidence="2">
    <location>
        <begin position="205"/>
        <end position="238"/>
    </location>
</feature>
<accession>A0A518BHQ9</accession>
<dbReference type="InterPro" id="IPR036013">
    <property type="entry name" value="Band_7/SPFH_dom_sf"/>
</dbReference>
<dbReference type="GO" id="GO:0016020">
    <property type="term" value="C:membrane"/>
    <property type="evidence" value="ECO:0007669"/>
    <property type="project" value="UniProtKB-SubCell"/>
</dbReference>
<dbReference type="InterPro" id="IPR001107">
    <property type="entry name" value="Band_7"/>
</dbReference>
<feature type="domain" description="Band 7" evidence="3">
    <location>
        <begin position="29"/>
        <end position="226"/>
    </location>
</feature>
<evidence type="ECO:0000313" key="4">
    <source>
        <dbReference type="EMBL" id="QDU66517.1"/>
    </source>
</evidence>
<dbReference type="RefSeq" id="WP_419192227.1">
    <property type="nucleotide sequence ID" value="NZ_CP036287.1"/>
</dbReference>
<dbReference type="Pfam" id="PF01145">
    <property type="entry name" value="Band_7"/>
    <property type="match status" value="1"/>
</dbReference>
<evidence type="ECO:0000256" key="1">
    <source>
        <dbReference type="ARBA" id="ARBA00004167"/>
    </source>
</evidence>
<evidence type="ECO:0000313" key="5">
    <source>
        <dbReference type="Proteomes" id="UP000316921"/>
    </source>
</evidence>
<comment type="subcellular location">
    <subcellularLocation>
        <location evidence="1">Membrane</location>
        <topology evidence="1">Single-pass membrane protein</topology>
    </subcellularLocation>
</comment>
<dbReference type="AlphaFoldDB" id="A0A518BHQ9"/>
<proteinExistence type="predicted"/>
<evidence type="ECO:0000256" key="2">
    <source>
        <dbReference type="SAM" id="Coils"/>
    </source>
</evidence>
<organism evidence="4 5">
    <name type="scientific">Engelhardtia mirabilis</name>
    <dbReference type="NCBI Taxonomy" id="2528011"/>
    <lineage>
        <taxon>Bacteria</taxon>
        <taxon>Pseudomonadati</taxon>
        <taxon>Planctomycetota</taxon>
        <taxon>Planctomycetia</taxon>
        <taxon>Planctomycetia incertae sedis</taxon>
        <taxon>Engelhardtia</taxon>
    </lineage>
</organism>
<keyword evidence="5" id="KW-1185">Reference proteome</keyword>